<dbReference type="SMART" id="SM00360">
    <property type="entry name" value="RRM"/>
    <property type="match status" value="1"/>
</dbReference>
<feature type="region of interest" description="Disordered" evidence="9">
    <location>
        <begin position="384"/>
        <end position="406"/>
    </location>
</feature>
<dbReference type="PANTHER" id="PTHR45843:SF1">
    <property type="entry name" value="PEPTIDYL-PROLYL CIS-TRANS ISOMERASE-LIKE 4"/>
    <property type="match status" value="1"/>
</dbReference>
<evidence type="ECO:0000259" key="11">
    <source>
        <dbReference type="PROSITE" id="PS50102"/>
    </source>
</evidence>
<evidence type="ECO:0000256" key="9">
    <source>
        <dbReference type="SAM" id="MobiDB-lite"/>
    </source>
</evidence>
<organism evidence="12">
    <name type="scientific">Trypanosoma vivax (strain Y486)</name>
    <dbReference type="NCBI Taxonomy" id="1055687"/>
    <lineage>
        <taxon>Eukaryota</taxon>
        <taxon>Discoba</taxon>
        <taxon>Euglenozoa</taxon>
        <taxon>Kinetoplastea</taxon>
        <taxon>Metakinetoplastina</taxon>
        <taxon>Trypanosomatida</taxon>
        <taxon>Trypanosomatidae</taxon>
        <taxon>Trypanosoma</taxon>
        <taxon>Duttonella</taxon>
    </lineage>
</organism>
<dbReference type="PROSITE" id="PS50102">
    <property type="entry name" value="RRM"/>
    <property type="match status" value="1"/>
</dbReference>
<dbReference type="Pfam" id="PF00076">
    <property type="entry name" value="RRM_1"/>
    <property type="match status" value="1"/>
</dbReference>
<dbReference type="PROSITE" id="PS50072">
    <property type="entry name" value="CSA_PPIASE_2"/>
    <property type="match status" value="1"/>
</dbReference>
<evidence type="ECO:0000256" key="8">
    <source>
        <dbReference type="RuleBase" id="RU365081"/>
    </source>
</evidence>
<reference evidence="12" key="1">
    <citation type="journal article" date="2012" name="Proc. Natl. Acad. Sci. U.S.A.">
        <title>Antigenic diversity is generated by distinct evolutionary mechanisms in African trypanosome species.</title>
        <authorList>
            <person name="Jackson A.P."/>
            <person name="Berry A."/>
            <person name="Aslett M."/>
            <person name="Allison H.C."/>
            <person name="Burton P."/>
            <person name="Vavrova-Anderson J."/>
            <person name="Brown R."/>
            <person name="Browne H."/>
            <person name="Corton N."/>
            <person name="Hauser H."/>
            <person name="Gamble J."/>
            <person name="Gilderthorp R."/>
            <person name="Marcello L."/>
            <person name="McQuillan J."/>
            <person name="Otto T.D."/>
            <person name="Quail M.A."/>
            <person name="Sanders M.J."/>
            <person name="van Tonder A."/>
            <person name="Ginger M.L."/>
            <person name="Field M.C."/>
            <person name="Barry J.D."/>
            <person name="Hertz-Fowler C."/>
            <person name="Berriman M."/>
        </authorList>
    </citation>
    <scope>NUCLEOTIDE SEQUENCE</scope>
    <source>
        <strain evidence="12">Y486</strain>
    </source>
</reference>
<evidence type="ECO:0000256" key="4">
    <source>
        <dbReference type="ARBA" id="ARBA00023110"/>
    </source>
</evidence>
<dbReference type="InterPro" id="IPR002130">
    <property type="entry name" value="Cyclophilin-type_PPIase_dom"/>
</dbReference>
<evidence type="ECO:0000256" key="6">
    <source>
        <dbReference type="ARBA" id="ARBA00023242"/>
    </source>
</evidence>
<dbReference type="Gene3D" id="2.40.100.10">
    <property type="entry name" value="Cyclophilin-like"/>
    <property type="match status" value="1"/>
</dbReference>
<dbReference type="PANTHER" id="PTHR45843">
    <property type="entry name" value="PEPTIDYL-PROLYL CIS-TRANS ISOMERASE-LIKE 4"/>
    <property type="match status" value="1"/>
</dbReference>
<proteinExistence type="inferred from homology"/>
<dbReference type="CDD" id="cd12235">
    <property type="entry name" value="RRM_PPIL4"/>
    <property type="match status" value="1"/>
</dbReference>
<accession>G0TW02</accession>
<keyword evidence="4 8" id="KW-0697">Rotamase</keyword>
<evidence type="ECO:0000313" key="12">
    <source>
        <dbReference type="EMBL" id="CCC48118.1"/>
    </source>
</evidence>
<dbReference type="GO" id="GO:0003755">
    <property type="term" value="F:peptidyl-prolyl cis-trans isomerase activity"/>
    <property type="evidence" value="ECO:0007669"/>
    <property type="project" value="UniProtKB-UniRule"/>
</dbReference>
<dbReference type="Gene3D" id="3.30.70.330">
    <property type="match status" value="1"/>
</dbReference>
<comment type="catalytic activity">
    <reaction evidence="1 8">
        <text>[protein]-peptidylproline (omega=180) = [protein]-peptidylproline (omega=0)</text>
        <dbReference type="Rhea" id="RHEA:16237"/>
        <dbReference type="Rhea" id="RHEA-COMP:10747"/>
        <dbReference type="Rhea" id="RHEA-COMP:10748"/>
        <dbReference type="ChEBI" id="CHEBI:83833"/>
        <dbReference type="ChEBI" id="CHEBI:83834"/>
        <dbReference type="EC" id="5.2.1.8"/>
    </reaction>
</comment>
<evidence type="ECO:0000256" key="2">
    <source>
        <dbReference type="ARBA" id="ARBA00004123"/>
    </source>
</evidence>
<evidence type="ECO:0000256" key="7">
    <source>
        <dbReference type="PROSITE-ProRule" id="PRU00176"/>
    </source>
</evidence>
<evidence type="ECO:0000256" key="5">
    <source>
        <dbReference type="ARBA" id="ARBA00023235"/>
    </source>
</evidence>
<gene>
    <name evidence="12" type="ORF">TVY486_0503190</name>
</gene>
<dbReference type="EMBL" id="HE573021">
    <property type="protein sequence ID" value="CCC48118.1"/>
    <property type="molecule type" value="Genomic_DNA"/>
</dbReference>
<keyword evidence="5 8" id="KW-0413">Isomerase</keyword>
<dbReference type="SUPFAM" id="SSF54928">
    <property type="entry name" value="RNA-binding domain, RBD"/>
    <property type="match status" value="1"/>
</dbReference>
<evidence type="ECO:0000256" key="3">
    <source>
        <dbReference type="ARBA" id="ARBA00022884"/>
    </source>
</evidence>
<keyword evidence="6 8" id="KW-0539">Nucleus</keyword>
<dbReference type="SUPFAM" id="SSF50891">
    <property type="entry name" value="Cyclophilin-like"/>
    <property type="match status" value="1"/>
</dbReference>
<dbReference type="EC" id="5.2.1.8" evidence="8"/>
<evidence type="ECO:0000256" key="1">
    <source>
        <dbReference type="ARBA" id="ARBA00000971"/>
    </source>
</evidence>
<protein>
    <recommendedName>
        <fullName evidence="8">Peptidyl-prolyl cis-trans isomerase</fullName>
        <shortName evidence="8">PPIase</shortName>
        <ecNumber evidence="8">5.2.1.8</ecNumber>
    </recommendedName>
</protein>
<comment type="similarity">
    <text evidence="8">Belongs to the cyclophilin-type PPIase family. PPIL4 subfamily.</text>
</comment>
<dbReference type="GO" id="GO:0005634">
    <property type="term" value="C:nucleus"/>
    <property type="evidence" value="ECO:0007669"/>
    <property type="project" value="UniProtKB-SubCell"/>
</dbReference>
<dbReference type="InterPro" id="IPR035542">
    <property type="entry name" value="CRIP"/>
</dbReference>
<evidence type="ECO:0000259" key="10">
    <source>
        <dbReference type="PROSITE" id="PS50072"/>
    </source>
</evidence>
<dbReference type="InterPro" id="IPR035979">
    <property type="entry name" value="RBD_domain_sf"/>
</dbReference>
<keyword evidence="3 7" id="KW-0694">RNA-binding</keyword>
<feature type="compositionally biased region" description="Basic and acidic residues" evidence="9">
    <location>
        <begin position="396"/>
        <end position="406"/>
    </location>
</feature>
<dbReference type="GO" id="GO:0003723">
    <property type="term" value="F:RNA binding"/>
    <property type="evidence" value="ECO:0007669"/>
    <property type="project" value="UniProtKB-UniRule"/>
</dbReference>
<name>G0TW02_TRYVY</name>
<comment type="function">
    <text evidence="8">PPIases accelerate the folding of proteins. It catalyzes the cis-trans isomerization of proline imidic peptide bonds in oligopeptides.</text>
</comment>
<dbReference type="Pfam" id="PF00160">
    <property type="entry name" value="Pro_isomerase"/>
    <property type="match status" value="1"/>
</dbReference>
<comment type="subcellular location">
    <subcellularLocation>
        <location evidence="2 8">Nucleus</location>
    </subcellularLocation>
</comment>
<dbReference type="InterPro" id="IPR000504">
    <property type="entry name" value="RRM_dom"/>
</dbReference>
<feature type="domain" description="PPIase cyclophilin-type" evidence="10">
    <location>
        <begin position="11"/>
        <end position="249"/>
    </location>
</feature>
<sequence>MASSVKHRPLITSAVLVETSLGSFVVDLYGADCPTATAEFVNLCRSKYFNGCIATEVVPENVMIFAHPSDVIQKQTFTSLVGLGTSSSAGRDVKNTLVSEKALRSNEMREEWRRMRDHTLQLCRGSLHTAPDTGAQKSMVGDWKLRFVALPAHEASGSIRCSGLLLLEVPRQVEKCSEDVDLSWRMRLIFTLSNRHLDYLEGSFMVLGEVREGRNVIEKMRGASYQKQSSASGITARPLRLIRIKHTTVLPTLGTDAFSDVCREGVKPGREEAVLQSFLMATGCFRHWASVLDVGAANKGLMSLLRNAGLESVGSSKNEGASTPVATWRDFFLLHDGPHQAHTNADYAKAFRSKYSADGRTVEGKSGKDDSIISVEYNPHYHGDFLSSDDDGDDGSDQKGGVECRRERADRRRAELRLQQDKLNETRALTLNLLDGIADVSGELKPQGNVLFVCKLNPFTTSEGLKMCFSQFGEIKSVEVLQDRKTGNSLCYGFVEFAEEEACFRAFQKMDNALIDDRRIHVDFSQSVSKLWADRQREVRKRARSHN</sequence>
<feature type="domain" description="RRM" evidence="11">
    <location>
        <begin position="449"/>
        <end position="527"/>
    </location>
</feature>
<dbReference type="AlphaFoldDB" id="G0TW02"/>
<dbReference type="InterPro" id="IPR012677">
    <property type="entry name" value="Nucleotide-bd_a/b_plait_sf"/>
</dbReference>
<dbReference type="InterPro" id="IPR029000">
    <property type="entry name" value="Cyclophilin-like_dom_sf"/>
</dbReference>